<organism evidence="12 13">
    <name type="scientific">Roseateles agri</name>
    <dbReference type="NCBI Taxonomy" id="3098619"/>
    <lineage>
        <taxon>Bacteria</taxon>
        <taxon>Pseudomonadati</taxon>
        <taxon>Pseudomonadota</taxon>
        <taxon>Betaproteobacteria</taxon>
        <taxon>Burkholderiales</taxon>
        <taxon>Sphaerotilaceae</taxon>
        <taxon>Roseateles</taxon>
    </lineage>
</organism>
<dbReference type="EMBL" id="JAXCLA010000002">
    <property type="protein sequence ID" value="MDY0744000.1"/>
    <property type="molecule type" value="Genomic_DNA"/>
</dbReference>
<proteinExistence type="predicted"/>
<keyword evidence="4" id="KW-0547">Nucleotide-binding</keyword>
<evidence type="ECO:0000259" key="11">
    <source>
        <dbReference type="PROSITE" id="PS50990"/>
    </source>
</evidence>
<dbReference type="InterPro" id="IPR005074">
    <property type="entry name" value="Peptidase_C39"/>
</dbReference>
<feature type="domain" description="ABC transmembrane type-1" evidence="10">
    <location>
        <begin position="163"/>
        <end position="442"/>
    </location>
</feature>
<feature type="transmembrane region" description="Helical" evidence="8">
    <location>
        <begin position="163"/>
        <end position="185"/>
    </location>
</feature>
<evidence type="ECO:0000259" key="9">
    <source>
        <dbReference type="PROSITE" id="PS50893"/>
    </source>
</evidence>
<dbReference type="InterPro" id="IPR027417">
    <property type="entry name" value="P-loop_NTPase"/>
</dbReference>
<comment type="caution">
    <text evidence="12">The sequence shown here is derived from an EMBL/GenBank/DDBJ whole genome shotgun (WGS) entry which is preliminary data.</text>
</comment>
<dbReference type="InterPro" id="IPR036640">
    <property type="entry name" value="ABC1_TM_sf"/>
</dbReference>
<dbReference type="InterPro" id="IPR011527">
    <property type="entry name" value="ABC1_TM_dom"/>
</dbReference>
<keyword evidence="13" id="KW-1185">Reference proteome</keyword>
<gene>
    <name evidence="12" type="ORF">SNE35_05770</name>
</gene>
<dbReference type="PROSITE" id="PS00211">
    <property type="entry name" value="ABC_TRANSPORTER_1"/>
    <property type="match status" value="1"/>
</dbReference>
<dbReference type="RefSeq" id="WP_320421910.1">
    <property type="nucleotide sequence ID" value="NZ_JAXCLA010000002.1"/>
</dbReference>
<keyword evidence="3 8" id="KW-0812">Transmembrane</keyword>
<dbReference type="PROSITE" id="PS50929">
    <property type="entry name" value="ABC_TM1F"/>
    <property type="match status" value="1"/>
</dbReference>
<keyword evidence="7 8" id="KW-0472">Membrane</keyword>
<feature type="domain" description="ABC transporter" evidence="9">
    <location>
        <begin position="474"/>
        <end position="709"/>
    </location>
</feature>
<dbReference type="InterPro" id="IPR003439">
    <property type="entry name" value="ABC_transporter-like_ATP-bd"/>
</dbReference>
<evidence type="ECO:0000259" key="10">
    <source>
        <dbReference type="PROSITE" id="PS50929"/>
    </source>
</evidence>
<accession>A0ABU5DE23</accession>
<dbReference type="InterPro" id="IPR017871">
    <property type="entry name" value="ABC_transporter-like_CS"/>
</dbReference>
<evidence type="ECO:0000256" key="2">
    <source>
        <dbReference type="ARBA" id="ARBA00022475"/>
    </source>
</evidence>
<dbReference type="NCBIfam" id="TIGR01846">
    <property type="entry name" value="type_I_sec_HlyB"/>
    <property type="match status" value="1"/>
</dbReference>
<reference evidence="12 13" key="1">
    <citation type="submission" date="2023-11" db="EMBL/GenBank/DDBJ databases">
        <title>Paucibacter sp. nov., isolated from fresh soil in Korea.</title>
        <authorList>
            <person name="Le N.T.T."/>
        </authorList>
    </citation>
    <scope>NUCLEOTIDE SEQUENCE [LARGE SCALE GENOMIC DNA]</scope>
    <source>
        <strain evidence="12 13">R3-3</strain>
    </source>
</reference>
<evidence type="ECO:0000256" key="5">
    <source>
        <dbReference type="ARBA" id="ARBA00022840"/>
    </source>
</evidence>
<name>A0ABU5DE23_9BURK</name>
<dbReference type="CDD" id="cd18588">
    <property type="entry name" value="ABC_6TM_CyaB_HlyB_like"/>
    <property type="match status" value="1"/>
</dbReference>
<dbReference type="Pfam" id="PF00005">
    <property type="entry name" value="ABC_tran"/>
    <property type="match status" value="1"/>
</dbReference>
<dbReference type="PANTHER" id="PTHR24221:SF647">
    <property type="entry name" value="BLL6336 PROTEIN"/>
    <property type="match status" value="1"/>
</dbReference>
<dbReference type="SUPFAM" id="SSF90123">
    <property type="entry name" value="ABC transporter transmembrane region"/>
    <property type="match status" value="1"/>
</dbReference>
<dbReference type="PROSITE" id="PS50893">
    <property type="entry name" value="ABC_TRANSPORTER_2"/>
    <property type="match status" value="1"/>
</dbReference>
<evidence type="ECO:0000256" key="4">
    <source>
        <dbReference type="ARBA" id="ARBA00022741"/>
    </source>
</evidence>
<sequence>MEVDQAVKNAGINPNLDWGLLSIVHVARHHEISTDITTLRQSTPHNGGRFSKEELTLAARSVGLKAKIVRLTKSRLADLPLPALVIANDGMHQILVSRHNELTTLAPPYTASGRVSEPDLLRISSGHAIIFSSQASLIGEAKKFDITWFIPSIVKYRRILSEVLVTSFVLQLFGLVSPMMMQVIMDKVLVNHAANTLKIISIALLVSAIFEVLLTGFRNYLFTHTTNRIDVELGSKLFKHLVELPVRYFSTRRVGDTVARVKELESIRNFLTGQALTATIDIVFSVVFLAVMCSYSTKLTLVVLLSMPVYLIISLGIIPILRTRLQQKFFAGANQQAFLVETVSGAETVKSMAMEPQFQYRWNKLLAQYVNTSFRVANFANLGQQSIQLVGKISAVLILYIGASEIFEARLTIGQLVAFNMLSQYITMPILRLAGLWQEFQQVGISIDRMADLLNTKTERHKSTHTAPMQSGAVSFVNVSFRYSDDRPNVLSDISLEIPTATVLGIVGKSGSGKSTLTKILQKFYRPDSGKVFVDGTDLSLIDPGWLRSNVGVVLQENKLFNCSIRENIAIANVGMEFERIVKASSLAGAHEFIKDLPEGYETILAENGANLSGGQRQRIAIARALVSDPKLLIFDEATSALDFESESIIHANMEAISQGRTVIIIAHRLSAVRNCDNIIVLDEGRIIDQGNHDEMILRPGKYRDMREHQVSY</sequence>
<dbReference type="PROSITE" id="PS50990">
    <property type="entry name" value="PEPTIDASE_C39"/>
    <property type="match status" value="1"/>
</dbReference>
<evidence type="ECO:0000256" key="6">
    <source>
        <dbReference type="ARBA" id="ARBA00022989"/>
    </source>
</evidence>
<dbReference type="InterPro" id="IPR003593">
    <property type="entry name" value="AAA+_ATPase"/>
</dbReference>
<evidence type="ECO:0000256" key="7">
    <source>
        <dbReference type="ARBA" id="ARBA00023136"/>
    </source>
</evidence>
<dbReference type="SUPFAM" id="SSF52540">
    <property type="entry name" value="P-loop containing nucleoside triphosphate hydrolases"/>
    <property type="match status" value="1"/>
</dbReference>
<evidence type="ECO:0000256" key="1">
    <source>
        <dbReference type="ARBA" id="ARBA00004651"/>
    </source>
</evidence>
<protein>
    <submittedName>
        <fullName evidence="12">Type I secretion system permease/ATPase</fullName>
    </submittedName>
</protein>
<evidence type="ECO:0000313" key="12">
    <source>
        <dbReference type="EMBL" id="MDY0744000.1"/>
    </source>
</evidence>
<dbReference type="Gene3D" id="3.90.70.10">
    <property type="entry name" value="Cysteine proteinases"/>
    <property type="match status" value="1"/>
</dbReference>
<evidence type="ECO:0000256" key="3">
    <source>
        <dbReference type="ARBA" id="ARBA00022692"/>
    </source>
</evidence>
<feature type="domain" description="Peptidase C39" evidence="11">
    <location>
        <begin position="12"/>
        <end position="131"/>
    </location>
</feature>
<feature type="transmembrane region" description="Helical" evidence="8">
    <location>
        <begin position="298"/>
        <end position="321"/>
    </location>
</feature>
<dbReference type="Pfam" id="PF03412">
    <property type="entry name" value="Peptidase_C39"/>
    <property type="match status" value="1"/>
</dbReference>
<dbReference type="InterPro" id="IPR010132">
    <property type="entry name" value="ATPase_T1SS_HlyB"/>
</dbReference>
<keyword evidence="2" id="KW-1003">Cell membrane</keyword>
<dbReference type="Pfam" id="PF00664">
    <property type="entry name" value="ABC_membrane"/>
    <property type="match status" value="1"/>
</dbReference>
<keyword evidence="6 8" id="KW-1133">Transmembrane helix</keyword>
<evidence type="ECO:0000313" key="13">
    <source>
        <dbReference type="Proteomes" id="UP001285263"/>
    </source>
</evidence>
<evidence type="ECO:0000256" key="8">
    <source>
        <dbReference type="SAM" id="Phobius"/>
    </source>
</evidence>
<dbReference type="InterPro" id="IPR039421">
    <property type="entry name" value="Type_1_exporter"/>
</dbReference>
<dbReference type="Proteomes" id="UP001285263">
    <property type="component" value="Unassembled WGS sequence"/>
</dbReference>
<dbReference type="Gene3D" id="3.40.50.300">
    <property type="entry name" value="P-loop containing nucleotide triphosphate hydrolases"/>
    <property type="match status" value="1"/>
</dbReference>
<feature type="transmembrane region" description="Helical" evidence="8">
    <location>
        <begin position="197"/>
        <end position="217"/>
    </location>
</feature>
<dbReference type="Gene3D" id="1.20.1560.10">
    <property type="entry name" value="ABC transporter type 1, transmembrane domain"/>
    <property type="match status" value="1"/>
</dbReference>
<keyword evidence="5" id="KW-0067">ATP-binding</keyword>
<dbReference type="PANTHER" id="PTHR24221">
    <property type="entry name" value="ATP-BINDING CASSETTE SUB-FAMILY B"/>
    <property type="match status" value="1"/>
</dbReference>
<dbReference type="SMART" id="SM00382">
    <property type="entry name" value="AAA"/>
    <property type="match status" value="1"/>
</dbReference>
<comment type="subcellular location">
    <subcellularLocation>
        <location evidence="1">Cell membrane</location>
        <topology evidence="1">Multi-pass membrane protein</topology>
    </subcellularLocation>
</comment>